<proteinExistence type="predicted"/>
<dbReference type="SUPFAM" id="SSF82199">
    <property type="entry name" value="SET domain"/>
    <property type="match status" value="1"/>
</dbReference>
<reference evidence="3" key="1">
    <citation type="submission" date="2022-08" db="UniProtKB">
        <authorList>
            <consortium name="EnsemblMetazoa"/>
        </authorList>
    </citation>
    <scope>IDENTIFICATION</scope>
    <source>
        <strain evidence="3">05x7-T-G4-1.051#20</strain>
    </source>
</reference>
<dbReference type="SMART" id="SM00317">
    <property type="entry name" value="SET"/>
    <property type="match status" value="1"/>
</dbReference>
<feature type="signal peptide" evidence="1">
    <location>
        <begin position="1"/>
        <end position="23"/>
    </location>
</feature>
<dbReference type="CDD" id="cd00037">
    <property type="entry name" value="CLECT"/>
    <property type="match status" value="1"/>
</dbReference>
<dbReference type="Proteomes" id="UP000005408">
    <property type="component" value="Unassembled WGS sequence"/>
</dbReference>
<dbReference type="InterPro" id="IPR046341">
    <property type="entry name" value="SET_dom_sf"/>
</dbReference>
<dbReference type="InterPro" id="IPR016187">
    <property type="entry name" value="CTDL_fold"/>
</dbReference>
<dbReference type="OMA" id="FPFICEY"/>
<evidence type="ECO:0000259" key="2">
    <source>
        <dbReference type="PROSITE" id="PS50280"/>
    </source>
</evidence>
<dbReference type="EnsemblMetazoa" id="G25602.1">
    <property type="protein sequence ID" value="G25602.1:cds"/>
    <property type="gene ID" value="G25602"/>
</dbReference>
<keyword evidence="1" id="KW-0732">Signal</keyword>
<sequence length="370" mass="43118">MGTFSENLIFIAVLVNFIRNTVSEDEFIRLGIWCFSFHLEYKPRHTSEKICSEKGGQLIMLDSDKKIAVVRKYIKARGFTSDLNLQKRQILLNSYHRIQDTVNYGERFCRMYKNYRMAKPNKITYIPNKKLRVNFLENQRANLTTPTGFVVEPSSITGAGLGAWAKKRVRMYTVIGEYEGEEHRNEEFISQYQWTIPEIEQTMSYYIDAASPAKSNWLRYVNCARNVHEENLKPIICDGLVFYMTSKDVEPDTELLVWYGTVYGKHFGITRIHPSDELDLKSTFYIRVNYSPQASDSTLDSFNSHISNRPNSSETNNGMLNKTYFGMLDSYRGGMWKLVLEKNYSYFSDDGLHFPFICEYNQNICLNSHN</sequence>
<keyword evidence="4" id="KW-1185">Reference proteome</keyword>
<accession>A0A8W8KWH8</accession>
<evidence type="ECO:0000256" key="1">
    <source>
        <dbReference type="SAM" id="SignalP"/>
    </source>
</evidence>
<evidence type="ECO:0000313" key="4">
    <source>
        <dbReference type="Proteomes" id="UP000005408"/>
    </source>
</evidence>
<organism evidence="3 4">
    <name type="scientific">Magallana gigas</name>
    <name type="common">Pacific oyster</name>
    <name type="synonym">Crassostrea gigas</name>
    <dbReference type="NCBI Taxonomy" id="29159"/>
    <lineage>
        <taxon>Eukaryota</taxon>
        <taxon>Metazoa</taxon>
        <taxon>Spiralia</taxon>
        <taxon>Lophotrochozoa</taxon>
        <taxon>Mollusca</taxon>
        <taxon>Bivalvia</taxon>
        <taxon>Autobranchia</taxon>
        <taxon>Pteriomorphia</taxon>
        <taxon>Ostreida</taxon>
        <taxon>Ostreoidea</taxon>
        <taxon>Ostreidae</taxon>
        <taxon>Magallana</taxon>
    </lineage>
</organism>
<evidence type="ECO:0000313" key="3">
    <source>
        <dbReference type="EnsemblMetazoa" id="G25602.1:cds"/>
    </source>
</evidence>
<protein>
    <recommendedName>
        <fullName evidence="2">SET domain-containing protein</fullName>
    </recommendedName>
</protein>
<dbReference type="InterPro" id="IPR001214">
    <property type="entry name" value="SET_dom"/>
</dbReference>
<dbReference type="PROSITE" id="PS50280">
    <property type="entry name" value="SET"/>
    <property type="match status" value="1"/>
</dbReference>
<dbReference type="OrthoDB" id="9439254at2759"/>
<dbReference type="Pfam" id="PF21549">
    <property type="entry name" value="PRDM2_PR"/>
    <property type="match status" value="1"/>
</dbReference>
<dbReference type="AlphaFoldDB" id="A0A8W8KWH8"/>
<feature type="chain" id="PRO_5036447242" description="SET domain-containing protein" evidence="1">
    <location>
        <begin position="24"/>
        <end position="370"/>
    </location>
</feature>
<name>A0A8W8KWH8_MAGGI</name>
<dbReference type="Gene3D" id="2.170.270.10">
    <property type="entry name" value="SET domain"/>
    <property type="match status" value="1"/>
</dbReference>
<feature type="domain" description="SET" evidence="2">
    <location>
        <begin position="147"/>
        <end position="260"/>
    </location>
</feature>
<dbReference type="SUPFAM" id="SSF56436">
    <property type="entry name" value="C-type lectin-like"/>
    <property type="match status" value="1"/>
</dbReference>